<reference evidence="2" key="1">
    <citation type="submission" date="2019-10" db="EMBL/GenBank/DDBJ databases">
        <authorList>
            <consortium name="DOE Joint Genome Institute"/>
            <person name="Kuo A."/>
            <person name="Miyauchi S."/>
            <person name="Kiss E."/>
            <person name="Drula E."/>
            <person name="Kohler A."/>
            <person name="Sanchez-Garcia M."/>
            <person name="Andreopoulos B."/>
            <person name="Barry K.W."/>
            <person name="Bonito G."/>
            <person name="Buee M."/>
            <person name="Carver A."/>
            <person name="Chen C."/>
            <person name="Cichocki N."/>
            <person name="Clum A."/>
            <person name="Culley D."/>
            <person name="Crous P.W."/>
            <person name="Fauchery L."/>
            <person name="Girlanda M."/>
            <person name="Hayes R."/>
            <person name="Keri Z."/>
            <person name="LaButti K."/>
            <person name="Lipzen A."/>
            <person name="Lombard V."/>
            <person name="Magnuson J."/>
            <person name="Maillard F."/>
            <person name="Morin E."/>
            <person name="Murat C."/>
            <person name="Nolan M."/>
            <person name="Ohm R."/>
            <person name="Pangilinan J."/>
            <person name="Pereira M."/>
            <person name="Perotto S."/>
            <person name="Peter M."/>
            <person name="Riley R."/>
            <person name="Sitrit Y."/>
            <person name="Stielow B."/>
            <person name="Szollosi G."/>
            <person name="Zifcakova L."/>
            <person name="Stursova M."/>
            <person name="Spatafora J.W."/>
            <person name="Tedersoo L."/>
            <person name="Vaario L.-M."/>
            <person name="Yamada A."/>
            <person name="Yan M."/>
            <person name="Wang P."/>
            <person name="Xu J."/>
            <person name="Bruns T."/>
            <person name="Baldrian P."/>
            <person name="Vilgalys R."/>
            <person name="Henrissat B."/>
            <person name="Grigoriev I.V."/>
            <person name="Hibbett D."/>
            <person name="Nagy L.G."/>
            <person name="Martin F.M."/>
        </authorList>
    </citation>
    <scope>NUCLEOTIDE SEQUENCE</scope>
    <source>
        <strain evidence="2">BED1</strain>
    </source>
</reference>
<evidence type="ECO:0000313" key="3">
    <source>
        <dbReference type="Proteomes" id="UP001194468"/>
    </source>
</evidence>
<dbReference type="EMBL" id="WHUW01000016">
    <property type="protein sequence ID" value="KAF8438407.1"/>
    <property type="molecule type" value="Genomic_DNA"/>
</dbReference>
<organism evidence="2 3">
    <name type="scientific">Boletus edulis BED1</name>
    <dbReference type="NCBI Taxonomy" id="1328754"/>
    <lineage>
        <taxon>Eukaryota</taxon>
        <taxon>Fungi</taxon>
        <taxon>Dikarya</taxon>
        <taxon>Basidiomycota</taxon>
        <taxon>Agaricomycotina</taxon>
        <taxon>Agaricomycetes</taxon>
        <taxon>Agaricomycetidae</taxon>
        <taxon>Boletales</taxon>
        <taxon>Boletineae</taxon>
        <taxon>Boletaceae</taxon>
        <taxon>Boletoideae</taxon>
        <taxon>Boletus</taxon>
    </lineage>
</organism>
<keyword evidence="3" id="KW-1185">Reference proteome</keyword>
<name>A0AAD4BSC5_BOLED</name>
<evidence type="ECO:0000313" key="2">
    <source>
        <dbReference type="EMBL" id="KAF8438407.1"/>
    </source>
</evidence>
<dbReference type="AlphaFoldDB" id="A0AAD4BSC5"/>
<proteinExistence type="predicted"/>
<reference evidence="2" key="2">
    <citation type="journal article" date="2020" name="Nat. Commun.">
        <title>Large-scale genome sequencing of mycorrhizal fungi provides insights into the early evolution of symbiotic traits.</title>
        <authorList>
            <person name="Miyauchi S."/>
            <person name="Kiss E."/>
            <person name="Kuo A."/>
            <person name="Drula E."/>
            <person name="Kohler A."/>
            <person name="Sanchez-Garcia M."/>
            <person name="Morin E."/>
            <person name="Andreopoulos B."/>
            <person name="Barry K.W."/>
            <person name="Bonito G."/>
            <person name="Buee M."/>
            <person name="Carver A."/>
            <person name="Chen C."/>
            <person name="Cichocki N."/>
            <person name="Clum A."/>
            <person name="Culley D."/>
            <person name="Crous P.W."/>
            <person name="Fauchery L."/>
            <person name="Girlanda M."/>
            <person name="Hayes R.D."/>
            <person name="Keri Z."/>
            <person name="LaButti K."/>
            <person name="Lipzen A."/>
            <person name="Lombard V."/>
            <person name="Magnuson J."/>
            <person name="Maillard F."/>
            <person name="Murat C."/>
            <person name="Nolan M."/>
            <person name="Ohm R.A."/>
            <person name="Pangilinan J."/>
            <person name="Pereira M.F."/>
            <person name="Perotto S."/>
            <person name="Peter M."/>
            <person name="Pfister S."/>
            <person name="Riley R."/>
            <person name="Sitrit Y."/>
            <person name="Stielow J.B."/>
            <person name="Szollosi G."/>
            <person name="Zifcakova L."/>
            <person name="Stursova M."/>
            <person name="Spatafora J.W."/>
            <person name="Tedersoo L."/>
            <person name="Vaario L.M."/>
            <person name="Yamada A."/>
            <person name="Yan M."/>
            <person name="Wang P."/>
            <person name="Xu J."/>
            <person name="Bruns T."/>
            <person name="Baldrian P."/>
            <person name="Vilgalys R."/>
            <person name="Dunand C."/>
            <person name="Henrissat B."/>
            <person name="Grigoriev I.V."/>
            <person name="Hibbett D."/>
            <person name="Nagy L.G."/>
            <person name="Martin F.M."/>
        </authorList>
    </citation>
    <scope>NUCLEOTIDE SEQUENCE</scope>
    <source>
        <strain evidence="2">BED1</strain>
    </source>
</reference>
<sequence length="204" mass="24092">MIMMPNFCSEDTTTQPPPPSLQSRSLPHHQRNHISEASLNVSPDHFERLRVWRLARRVVIRRKRFRGTSPLATRSLVLCWEQFQKWRDRAIVENGALFTFPEGAVTTYVIQTVYEHEENRNLKGANWDRCVSYRDEAVWIVFTRDPTPVKCRQLSRRRGRTRTRRIEIRAYDATFVCMSVRESVWLHCTLGRNVLNLLVTSGHW</sequence>
<protein>
    <submittedName>
        <fullName evidence="2">Uncharacterized protein</fullName>
    </submittedName>
</protein>
<feature type="region of interest" description="Disordered" evidence="1">
    <location>
        <begin position="1"/>
        <end position="29"/>
    </location>
</feature>
<evidence type="ECO:0000256" key="1">
    <source>
        <dbReference type="SAM" id="MobiDB-lite"/>
    </source>
</evidence>
<accession>A0AAD4BSC5</accession>
<comment type="caution">
    <text evidence="2">The sequence shown here is derived from an EMBL/GenBank/DDBJ whole genome shotgun (WGS) entry which is preliminary data.</text>
</comment>
<dbReference type="Proteomes" id="UP001194468">
    <property type="component" value="Unassembled WGS sequence"/>
</dbReference>
<gene>
    <name evidence="2" type="ORF">L210DRAFT_3504845</name>
</gene>